<comment type="caution">
    <text evidence="2">The sequence shown here is derived from an EMBL/GenBank/DDBJ whole genome shotgun (WGS) entry which is preliminary data.</text>
</comment>
<keyword evidence="1" id="KW-0472">Membrane</keyword>
<accession>A0ABN2P9S5</accession>
<reference evidence="2 3" key="1">
    <citation type="journal article" date="2019" name="Int. J. Syst. Evol. Microbiol.">
        <title>The Global Catalogue of Microorganisms (GCM) 10K type strain sequencing project: providing services to taxonomists for standard genome sequencing and annotation.</title>
        <authorList>
            <consortium name="The Broad Institute Genomics Platform"/>
            <consortium name="The Broad Institute Genome Sequencing Center for Infectious Disease"/>
            <person name="Wu L."/>
            <person name="Ma J."/>
        </authorList>
    </citation>
    <scope>NUCLEOTIDE SEQUENCE [LARGE SCALE GENOMIC DNA]</scope>
    <source>
        <strain evidence="2 3">JCM 14900</strain>
    </source>
</reference>
<evidence type="ECO:0000313" key="3">
    <source>
        <dbReference type="Proteomes" id="UP001501343"/>
    </source>
</evidence>
<gene>
    <name evidence="2" type="ORF">GCM10009775_05270</name>
</gene>
<feature type="transmembrane region" description="Helical" evidence="1">
    <location>
        <begin position="42"/>
        <end position="63"/>
    </location>
</feature>
<evidence type="ECO:0000313" key="2">
    <source>
        <dbReference type="EMBL" id="GAA1915724.1"/>
    </source>
</evidence>
<organism evidence="2 3">
    <name type="scientific">Microbacterium aoyamense</name>
    <dbReference type="NCBI Taxonomy" id="344166"/>
    <lineage>
        <taxon>Bacteria</taxon>
        <taxon>Bacillati</taxon>
        <taxon>Actinomycetota</taxon>
        <taxon>Actinomycetes</taxon>
        <taxon>Micrococcales</taxon>
        <taxon>Microbacteriaceae</taxon>
        <taxon>Microbacterium</taxon>
    </lineage>
</organism>
<feature type="transmembrane region" description="Helical" evidence="1">
    <location>
        <begin position="186"/>
        <end position="212"/>
    </location>
</feature>
<name>A0ABN2P9S5_9MICO</name>
<feature type="transmembrane region" description="Helical" evidence="1">
    <location>
        <begin position="69"/>
        <end position="90"/>
    </location>
</feature>
<protein>
    <submittedName>
        <fullName evidence="2">Uncharacterized protein</fullName>
    </submittedName>
</protein>
<keyword evidence="3" id="KW-1185">Reference proteome</keyword>
<evidence type="ECO:0000256" key="1">
    <source>
        <dbReference type="SAM" id="Phobius"/>
    </source>
</evidence>
<sequence>MVADAADPPPRESDALLARRAQILATEHWGLLAARGTAQSEVLTRITIFLTLVSAGLVTIGLLGQATGFAGWFPAAALSILAFLALVGLLTQIRVFNVAEDDMMFVTAMNRLRGAYVDLDPKVEEYFLEATTDDMLGMQVTYSFMVPRGDAKVMGGSSAFLIVIVNACVLGLILGGLVALTDLPVGWAITAGILTGLLVILGSGMSVYRAYLDVWRRYEPRRRMDELPAYLRPRSRSRHSR</sequence>
<feature type="transmembrane region" description="Helical" evidence="1">
    <location>
        <begin position="158"/>
        <end position="180"/>
    </location>
</feature>
<dbReference type="Proteomes" id="UP001501343">
    <property type="component" value="Unassembled WGS sequence"/>
</dbReference>
<keyword evidence="1" id="KW-0812">Transmembrane</keyword>
<proteinExistence type="predicted"/>
<dbReference type="EMBL" id="BAAAOF010000002">
    <property type="protein sequence ID" value="GAA1915724.1"/>
    <property type="molecule type" value="Genomic_DNA"/>
</dbReference>
<keyword evidence="1" id="KW-1133">Transmembrane helix</keyword>